<reference evidence="2" key="1">
    <citation type="submission" date="2022-11" db="UniProtKB">
        <authorList>
            <consortium name="WormBaseParasite"/>
        </authorList>
    </citation>
    <scope>IDENTIFICATION</scope>
</reference>
<name>A0A914LLH8_MELIC</name>
<accession>A0A914LLH8</accession>
<evidence type="ECO:0000313" key="1">
    <source>
        <dbReference type="Proteomes" id="UP000887563"/>
    </source>
</evidence>
<dbReference type="Proteomes" id="UP000887563">
    <property type="component" value="Unplaced"/>
</dbReference>
<proteinExistence type="predicted"/>
<organism evidence="1 2">
    <name type="scientific">Meloidogyne incognita</name>
    <name type="common">Southern root-knot nematode worm</name>
    <name type="synonym">Oxyuris incognita</name>
    <dbReference type="NCBI Taxonomy" id="6306"/>
    <lineage>
        <taxon>Eukaryota</taxon>
        <taxon>Metazoa</taxon>
        <taxon>Ecdysozoa</taxon>
        <taxon>Nematoda</taxon>
        <taxon>Chromadorea</taxon>
        <taxon>Rhabditida</taxon>
        <taxon>Tylenchina</taxon>
        <taxon>Tylenchomorpha</taxon>
        <taxon>Tylenchoidea</taxon>
        <taxon>Meloidogynidae</taxon>
        <taxon>Meloidogyninae</taxon>
        <taxon>Meloidogyne</taxon>
        <taxon>Meloidogyne incognita group</taxon>
    </lineage>
</organism>
<protein>
    <submittedName>
        <fullName evidence="2">Uncharacterized protein</fullName>
    </submittedName>
</protein>
<keyword evidence="1" id="KW-1185">Reference proteome</keyword>
<dbReference type="AlphaFoldDB" id="A0A914LLH8"/>
<sequence length="54" mass="6201">MKIVMVIDRNGQFSNGHTQTAIPKRALPIVLYNQSRNVQMCKNYMNVILEMSTC</sequence>
<evidence type="ECO:0000313" key="2">
    <source>
        <dbReference type="WBParaSite" id="Minc3s00600g14917"/>
    </source>
</evidence>
<dbReference type="WBParaSite" id="Minc3s00600g14917">
    <property type="protein sequence ID" value="Minc3s00600g14917"/>
    <property type="gene ID" value="Minc3s00600g14917"/>
</dbReference>